<dbReference type="EMBL" id="CAJZBQ010000024">
    <property type="protein sequence ID" value="CAG9320184.1"/>
    <property type="molecule type" value="Genomic_DNA"/>
</dbReference>
<protein>
    <submittedName>
        <fullName evidence="3">Uncharacterized protein</fullName>
    </submittedName>
</protein>
<feature type="compositionally biased region" description="Basic residues" evidence="2">
    <location>
        <begin position="36"/>
        <end position="48"/>
    </location>
</feature>
<sequence length="215" mass="25038">MGCGTVNFPMENSTPRDFNLPKPVEDGFQITFKKELRRKRKHTSKFSKKQQALQPSKENVGKALETKKEDSEDMQSSILTQDQTTYNPDHSIQKIIAFEPQLKVAEIYKELDEIDKEIGIKTKNHIKIEKIEFHSEESEDSFYDNNETEEQEQLRMSKEKQKLMREEIERQVKEAKNIADAKTAEVAANAARNRVEREKIDADMKNILSKYSNII</sequence>
<name>A0AAU9J2M2_9CILI</name>
<proteinExistence type="predicted"/>
<keyword evidence="4" id="KW-1185">Reference proteome</keyword>
<accession>A0AAU9J2M2</accession>
<keyword evidence="1" id="KW-0175">Coiled coil</keyword>
<organism evidence="3 4">
    <name type="scientific">Blepharisma stoltei</name>
    <dbReference type="NCBI Taxonomy" id="1481888"/>
    <lineage>
        <taxon>Eukaryota</taxon>
        <taxon>Sar</taxon>
        <taxon>Alveolata</taxon>
        <taxon>Ciliophora</taxon>
        <taxon>Postciliodesmatophora</taxon>
        <taxon>Heterotrichea</taxon>
        <taxon>Heterotrichida</taxon>
        <taxon>Blepharismidae</taxon>
        <taxon>Blepharisma</taxon>
    </lineage>
</organism>
<dbReference type="Proteomes" id="UP001162131">
    <property type="component" value="Unassembled WGS sequence"/>
</dbReference>
<comment type="caution">
    <text evidence="3">The sequence shown here is derived from an EMBL/GenBank/DDBJ whole genome shotgun (WGS) entry which is preliminary data.</text>
</comment>
<evidence type="ECO:0000313" key="3">
    <source>
        <dbReference type="EMBL" id="CAG9320184.1"/>
    </source>
</evidence>
<reference evidence="3" key="1">
    <citation type="submission" date="2021-09" db="EMBL/GenBank/DDBJ databases">
        <authorList>
            <consortium name="AG Swart"/>
            <person name="Singh M."/>
            <person name="Singh A."/>
            <person name="Seah K."/>
            <person name="Emmerich C."/>
        </authorList>
    </citation>
    <scope>NUCLEOTIDE SEQUENCE</scope>
    <source>
        <strain evidence="3">ATCC30299</strain>
    </source>
</reference>
<evidence type="ECO:0000256" key="2">
    <source>
        <dbReference type="SAM" id="MobiDB-lite"/>
    </source>
</evidence>
<evidence type="ECO:0000256" key="1">
    <source>
        <dbReference type="SAM" id="Coils"/>
    </source>
</evidence>
<dbReference type="AlphaFoldDB" id="A0AAU9J2M2"/>
<feature type="region of interest" description="Disordered" evidence="2">
    <location>
        <begin position="1"/>
        <end position="22"/>
    </location>
</feature>
<evidence type="ECO:0000313" key="4">
    <source>
        <dbReference type="Proteomes" id="UP001162131"/>
    </source>
</evidence>
<feature type="coiled-coil region" evidence="1">
    <location>
        <begin position="146"/>
        <end position="185"/>
    </location>
</feature>
<gene>
    <name evidence="3" type="ORF">BSTOLATCC_MIC25418</name>
</gene>
<feature type="region of interest" description="Disordered" evidence="2">
    <location>
        <begin position="36"/>
        <end position="77"/>
    </location>
</feature>